<evidence type="ECO:0000313" key="2">
    <source>
        <dbReference type="Proteomes" id="UP000321570"/>
    </source>
</evidence>
<name>A0A564Y2D4_HYMDI</name>
<gene>
    <name evidence="1" type="ORF">WMSIL1_LOCUS1654</name>
</gene>
<organism evidence="1 2">
    <name type="scientific">Hymenolepis diminuta</name>
    <name type="common">Rat tapeworm</name>
    <dbReference type="NCBI Taxonomy" id="6216"/>
    <lineage>
        <taxon>Eukaryota</taxon>
        <taxon>Metazoa</taxon>
        <taxon>Spiralia</taxon>
        <taxon>Lophotrochozoa</taxon>
        <taxon>Platyhelminthes</taxon>
        <taxon>Cestoda</taxon>
        <taxon>Eucestoda</taxon>
        <taxon>Cyclophyllidea</taxon>
        <taxon>Hymenolepididae</taxon>
        <taxon>Hymenolepis</taxon>
    </lineage>
</organism>
<accession>A0A564Y2D4</accession>
<dbReference type="EMBL" id="CABIJS010000038">
    <property type="protein sequence ID" value="VUZ40654.1"/>
    <property type="molecule type" value="Genomic_DNA"/>
</dbReference>
<sequence>MQSIAVTAVSTSIHLLIAYLLKLAVQRESPITASCATRISPRAAISTHT</sequence>
<dbReference type="Proteomes" id="UP000321570">
    <property type="component" value="Unassembled WGS sequence"/>
</dbReference>
<proteinExistence type="predicted"/>
<dbReference type="AlphaFoldDB" id="A0A564Y2D4"/>
<keyword evidence="2" id="KW-1185">Reference proteome</keyword>
<evidence type="ECO:0000313" key="1">
    <source>
        <dbReference type="EMBL" id="VUZ40654.1"/>
    </source>
</evidence>
<protein>
    <submittedName>
        <fullName evidence="1">Uncharacterized protein</fullName>
    </submittedName>
</protein>
<reference evidence="1 2" key="1">
    <citation type="submission" date="2019-07" db="EMBL/GenBank/DDBJ databases">
        <authorList>
            <person name="Jastrzebski P J."/>
            <person name="Paukszto L."/>
            <person name="Jastrzebski P J."/>
        </authorList>
    </citation>
    <scope>NUCLEOTIDE SEQUENCE [LARGE SCALE GENOMIC DNA]</scope>
    <source>
        <strain evidence="1 2">WMS-il1</strain>
    </source>
</reference>